<feature type="compositionally biased region" description="Basic and acidic residues" evidence="1">
    <location>
        <begin position="523"/>
        <end position="545"/>
    </location>
</feature>
<feature type="region of interest" description="Disordered" evidence="1">
    <location>
        <begin position="25"/>
        <end position="750"/>
    </location>
</feature>
<dbReference type="EMBL" id="JBJJXI010000153">
    <property type="protein sequence ID" value="KAL3385658.1"/>
    <property type="molecule type" value="Genomic_DNA"/>
</dbReference>
<feature type="compositionally biased region" description="Polar residues" evidence="1">
    <location>
        <begin position="343"/>
        <end position="354"/>
    </location>
</feature>
<gene>
    <name evidence="3" type="ORF">TKK_018718</name>
</gene>
<feature type="compositionally biased region" description="Basic and acidic residues" evidence="1">
    <location>
        <begin position="445"/>
        <end position="462"/>
    </location>
</feature>
<feature type="compositionally biased region" description="Basic and acidic residues" evidence="1">
    <location>
        <begin position="316"/>
        <end position="342"/>
    </location>
</feature>
<feature type="compositionally biased region" description="Basic and acidic residues" evidence="1">
    <location>
        <begin position="472"/>
        <end position="481"/>
    </location>
</feature>
<feature type="compositionally biased region" description="Basic and acidic residues" evidence="1">
    <location>
        <begin position="713"/>
        <end position="729"/>
    </location>
</feature>
<proteinExistence type="predicted"/>
<feature type="compositionally biased region" description="Basic and acidic residues" evidence="1">
    <location>
        <begin position="595"/>
        <end position="607"/>
    </location>
</feature>
<evidence type="ECO:0000313" key="4">
    <source>
        <dbReference type="Proteomes" id="UP001627154"/>
    </source>
</evidence>
<feature type="compositionally biased region" description="Basic and acidic residues" evidence="1">
    <location>
        <begin position="409"/>
        <end position="436"/>
    </location>
</feature>
<sequence>MEGKGAAAWMLLLLASLLLLALSPRPTDGFENDDHDEQPSELSSSDEQRRLDSTRLRRDVASGGVRLPMELQQLAEDEIRHEAQRARRKHKRRSQHNSPEEEEQRRRRLWEQQERRRVDEERRRAHEPPRPEEPPQPTTRRPTYEERLREWQRQKEEHDRLVREREKEYEALTVRPLGPPVSQSAPSNVQRAPPGPLTDDEEEENERKLQDYIERNTPINAPGRGQLMAHSRPPASRQPWGAGQHRDPYESREQQRGYPPAYSNYDNEPERGRHREGSSSGEQQQQQLTAEDERQIAEYHERLETQLAQLQGPARQEFERQAREREDEYRRRLQQDHQREKTGCNQTTSGSSGVKGQAQRRPPAPASSVKGGVDPCASGPYPPYGDARYANRGPDGRPCPPPPPAQSRGETKGPSNDRDPYEQYRRGQESRYRPEQSKGPQQADNRYEEQVRAAEARWRAEQNKGPVVDPYAELRRADEARYLAQRNKGPAAAAAPPYEESRRPGYRAEQSKGVVVTPPPAGRYDEQSEPDWRRYEEMRRAEDSTRIQPAASKGSSSGRPNDDRQETLQPEVWNRVYQASYHRVGGDPAESSSHYVRDSGREQREQTTRPQLSQSTGAPSSRYGSHPAARPNHSNDDDDDQAGSTSNVRYEEHRRNEAVAPGTNPVKHNANQTAAAAAAAAAHSTKSTRPPATTTASSSRNATSENHAPNALRRNDNAIDFMRGLRPDRSGPSASNFPAPPTPRPPPAAKSPSACVWAVVVCCRVQRDQEKLVRCFEAVNCPDGNWDEGRCAPPIVGAANHEVGQFYRGSAAARATATAQR</sequence>
<keyword evidence="4" id="KW-1185">Reference proteome</keyword>
<feature type="compositionally biased region" description="Basic and acidic residues" evidence="1">
    <location>
        <begin position="103"/>
        <end position="133"/>
    </location>
</feature>
<feature type="compositionally biased region" description="Basic and acidic residues" evidence="1">
    <location>
        <begin position="244"/>
        <end position="255"/>
    </location>
</feature>
<feature type="compositionally biased region" description="Low complexity" evidence="1">
    <location>
        <begin position="674"/>
        <end position="704"/>
    </location>
</feature>
<feature type="compositionally biased region" description="Basic residues" evidence="1">
    <location>
        <begin position="86"/>
        <end position="95"/>
    </location>
</feature>
<feature type="compositionally biased region" description="Basic and acidic residues" evidence="1">
    <location>
        <begin position="142"/>
        <end position="170"/>
    </location>
</feature>
<feature type="compositionally biased region" description="Basic and acidic residues" evidence="1">
    <location>
        <begin position="291"/>
        <end position="304"/>
    </location>
</feature>
<feature type="compositionally biased region" description="Basic and acidic residues" evidence="1">
    <location>
        <begin position="205"/>
        <end position="214"/>
    </location>
</feature>
<feature type="compositionally biased region" description="Polar residues" evidence="1">
    <location>
        <begin position="608"/>
        <end position="623"/>
    </location>
</feature>
<accession>A0ABD2VYM8</accession>
<feature type="compositionally biased region" description="Low complexity" evidence="1">
    <location>
        <begin position="278"/>
        <end position="287"/>
    </location>
</feature>
<feature type="signal peptide" evidence="2">
    <location>
        <begin position="1"/>
        <end position="29"/>
    </location>
</feature>
<evidence type="ECO:0000256" key="1">
    <source>
        <dbReference type="SAM" id="MobiDB-lite"/>
    </source>
</evidence>
<feature type="compositionally biased region" description="Pro residues" evidence="1">
    <location>
        <begin position="738"/>
        <end position="749"/>
    </location>
</feature>
<protein>
    <recommendedName>
        <fullName evidence="5">Chitin-binding type-2 domain-containing protein</fullName>
    </recommendedName>
</protein>
<dbReference type="AlphaFoldDB" id="A0ABD2VYM8"/>
<reference evidence="3 4" key="1">
    <citation type="journal article" date="2024" name="bioRxiv">
        <title>A reference genome for Trichogramma kaykai: A tiny desert-dwelling parasitoid wasp with competing sex-ratio distorters.</title>
        <authorList>
            <person name="Culotta J."/>
            <person name="Lindsey A.R."/>
        </authorList>
    </citation>
    <scope>NUCLEOTIDE SEQUENCE [LARGE SCALE GENOMIC DNA]</scope>
    <source>
        <strain evidence="3 4">KSX58</strain>
    </source>
</reference>
<evidence type="ECO:0008006" key="5">
    <source>
        <dbReference type="Google" id="ProtNLM"/>
    </source>
</evidence>
<feature type="compositionally biased region" description="Polar residues" evidence="1">
    <location>
        <begin position="181"/>
        <end position="190"/>
    </location>
</feature>
<feature type="compositionally biased region" description="Basic and acidic residues" evidence="1">
    <location>
        <begin position="268"/>
        <end position="277"/>
    </location>
</feature>
<keyword evidence="2" id="KW-0732">Signal</keyword>
<feature type="compositionally biased region" description="Basic and acidic residues" evidence="1">
    <location>
        <begin position="46"/>
        <end position="60"/>
    </location>
</feature>
<comment type="caution">
    <text evidence="3">The sequence shown here is derived from an EMBL/GenBank/DDBJ whole genome shotgun (WGS) entry which is preliminary data.</text>
</comment>
<evidence type="ECO:0000313" key="3">
    <source>
        <dbReference type="EMBL" id="KAL3385658.1"/>
    </source>
</evidence>
<evidence type="ECO:0000256" key="2">
    <source>
        <dbReference type="SAM" id="SignalP"/>
    </source>
</evidence>
<organism evidence="3 4">
    <name type="scientific">Trichogramma kaykai</name>
    <dbReference type="NCBI Taxonomy" id="54128"/>
    <lineage>
        <taxon>Eukaryota</taxon>
        <taxon>Metazoa</taxon>
        <taxon>Ecdysozoa</taxon>
        <taxon>Arthropoda</taxon>
        <taxon>Hexapoda</taxon>
        <taxon>Insecta</taxon>
        <taxon>Pterygota</taxon>
        <taxon>Neoptera</taxon>
        <taxon>Endopterygota</taxon>
        <taxon>Hymenoptera</taxon>
        <taxon>Apocrita</taxon>
        <taxon>Proctotrupomorpha</taxon>
        <taxon>Chalcidoidea</taxon>
        <taxon>Trichogrammatidae</taxon>
        <taxon>Trichogramma</taxon>
    </lineage>
</organism>
<dbReference type="Proteomes" id="UP001627154">
    <property type="component" value="Unassembled WGS sequence"/>
</dbReference>
<name>A0ABD2VYM8_9HYME</name>
<feature type="chain" id="PRO_5044796386" description="Chitin-binding type-2 domain-containing protein" evidence="2">
    <location>
        <begin position="30"/>
        <end position="821"/>
    </location>
</feature>